<proteinExistence type="predicted"/>
<keyword evidence="1" id="KW-1133">Transmembrane helix</keyword>
<dbReference type="Proteomes" id="UP001429580">
    <property type="component" value="Unassembled WGS sequence"/>
</dbReference>
<organism evidence="2 3">
    <name type="scientific">Pseudochelatococcus lubricantis</name>
    <dbReference type="NCBI Taxonomy" id="1538102"/>
    <lineage>
        <taxon>Bacteria</taxon>
        <taxon>Pseudomonadati</taxon>
        <taxon>Pseudomonadota</taxon>
        <taxon>Alphaproteobacteria</taxon>
        <taxon>Hyphomicrobiales</taxon>
        <taxon>Chelatococcaceae</taxon>
        <taxon>Pseudochelatococcus</taxon>
    </lineage>
</organism>
<dbReference type="RefSeq" id="WP_166952730.1">
    <property type="nucleotide sequence ID" value="NZ_JAASQI010000005.1"/>
</dbReference>
<comment type="caution">
    <text evidence="2">The sequence shown here is derived from an EMBL/GenBank/DDBJ whole genome shotgun (WGS) entry which is preliminary data.</text>
</comment>
<dbReference type="EMBL" id="JAASQI010000005">
    <property type="protein sequence ID" value="NIJ58446.1"/>
    <property type="molecule type" value="Genomic_DNA"/>
</dbReference>
<keyword evidence="1" id="KW-0812">Transmembrane</keyword>
<feature type="transmembrane region" description="Helical" evidence="1">
    <location>
        <begin position="111"/>
        <end position="132"/>
    </location>
</feature>
<feature type="transmembrane region" description="Helical" evidence="1">
    <location>
        <begin position="138"/>
        <end position="155"/>
    </location>
</feature>
<reference evidence="2 3" key="1">
    <citation type="submission" date="2020-03" db="EMBL/GenBank/DDBJ databases">
        <title>Genomic Encyclopedia of Type Strains, Phase IV (KMG-IV): sequencing the most valuable type-strain genomes for metagenomic binning, comparative biology and taxonomic classification.</title>
        <authorList>
            <person name="Goeker M."/>
        </authorList>
    </citation>
    <scope>NUCLEOTIDE SEQUENCE [LARGE SCALE GENOMIC DNA]</scope>
    <source>
        <strain evidence="2 3">DSM 103870</strain>
    </source>
</reference>
<keyword evidence="3" id="KW-1185">Reference proteome</keyword>
<protein>
    <submittedName>
        <fullName evidence="2">Uncharacterized protein</fullName>
    </submittedName>
</protein>
<evidence type="ECO:0000256" key="1">
    <source>
        <dbReference type="SAM" id="Phobius"/>
    </source>
</evidence>
<sequence>MADLNQKQPRLGLNDNNMHRAIDDALDYMGGPGYGKQVSRQLKDKLVSIADDVKKGGALWESLNNMKVMHFSKAEKKELLKLKIDQFPDISDATNALNYQNRENTKLAAKVGLAVGLALLTVAIVVLCVSSMGSVVPLAAAIGVVLTAGGAYYGWRDEKTADMKEGVFQSGVKKVFSQLKGDTVAIQSKIEASMQKAQHLLSRGELQDAHVERLRRATSAMNTFLVELQKTATSDENTIVKWRPIKESTDDLRIINHDVDGIFFS</sequence>
<evidence type="ECO:0000313" key="2">
    <source>
        <dbReference type="EMBL" id="NIJ58446.1"/>
    </source>
</evidence>
<evidence type="ECO:0000313" key="3">
    <source>
        <dbReference type="Proteomes" id="UP001429580"/>
    </source>
</evidence>
<gene>
    <name evidence="2" type="ORF">FHS82_002294</name>
</gene>
<name>A0ABX0V5P4_9HYPH</name>
<keyword evidence="1" id="KW-0472">Membrane</keyword>
<accession>A0ABX0V5P4</accession>